<sequence length="40" mass="4775">MSIEELEESSIRISNSIKCYMDQYYYFIPFGRVGLVKNFC</sequence>
<comment type="caution">
    <text evidence="1">The sequence shown here is derived from an EMBL/GenBank/DDBJ whole genome shotgun (WGS) entry which is preliminary data.</text>
</comment>
<dbReference type="EMBL" id="CAJVPZ010002569">
    <property type="protein sequence ID" value="CAG8515629.1"/>
    <property type="molecule type" value="Genomic_DNA"/>
</dbReference>
<protein>
    <submittedName>
        <fullName evidence="1">10225_t:CDS:1</fullName>
    </submittedName>
</protein>
<evidence type="ECO:0000313" key="2">
    <source>
        <dbReference type="Proteomes" id="UP000789396"/>
    </source>
</evidence>
<keyword evidence="2" id="KW-1185">Reference proteome</keyword>
<dbReference type="Proteomes" id="UP000789396">
    <property type="component" value="Unassembled WGS sequence"/>
</dbReference>
<name>A0A9N9A1D9_9GLOM</name>
<organism evidence="1 2">
    <name type="scientific">Racocetra fulgida</name>
    <dbReference type="NCBI Taxonomy" id="60492"/>
    <lineage>
        <taxon>Eukaryota</taxon>
        <taxon>Fungi</taxon>
        <taxon>Fungi incertae sedis</taxon>
        <taxon>Mucoromycota</taxon>
        <taxon>Glomeromycotina</taxon>
        <taxon>Glomeromycetes</taxon>
        <taxon>Diversisporales</taxon>
        <taxon>Gigasporaceae</taxon>
        <taxon>Racocetra</taxon>
    </lineage>
</organism>
<gene>
    <name evidence="1" type="ORF">RFULGI_LOCUS3105</name>
</gene>
<dbReference type="AlphaFoldDB" id="A0A9N9A1D9"/>
<accession>A0A9N9A1D9</accession>
<evidence type="ECO:0000313" key="1">
    <source>
        <dbReference type="EMBL" id="CAG8515629.1"/>
    </source>
</evidence>
<reference evidence="1" key="1">
    <citation type="submission" date="2021-06" db="EMBL/GenBank/DDBJ databases">
        <authorList>
            <person name="Kallberg Y."/>
            <person name="Tangrot J."/>
            <person name="Rosling A."/>
        </authorList>
    </citation>
    <scope>NUCLEOTIDE SEQUENCE</scope>
    <source>
        <strain evidence="1">IN212</strain>
    </source>
</reference>
<proteinExistence type="predicted"/>